<proteinExistence type="predicted"/>
<feature type="non-terminal residue" evidence="3">
    <location>
        <position position="722"/>
    </location>
</feature>
<dbReference type="Gene3D" id="3.40.50.300">
    <property type="entry name" value="P-loop containing nucleotide triphosphate hydrolases"/>
    <property type="match status" value="1"/>
</dbReference>
<dbReference type="GO" id="GO:0005737">
    <property type="term" value="C:cytoplasm"/>
    <property type="evidence" value="ECO:0007669"/>
    <property type="project" value="TreeGrafter"/>
</dbReference>
<dbReference type="GO" id="GO:0005524">
    <property type="term" value="F:ATP binding"/>
    <property type="evidence" value="ECO:0007669"/>
    <property type="project" value="InterPro"/>
</dbReference>
<feature type="region of interest" description="Disordered" evidence="1">
    <location>
        <begin position="206"/>
        <end position="242"/>
    </location>
</feature>
<feature type="domain" description="ATPase dynein-related AAA" evidence="2">
    <location>
        <begin position="302"/>
        <end position="451"/>
    </location>
</feature>
<dbReference type="InterPro" id="IPR011704">
    <property type="entry name" value="ATPase_dyneun-rel_AAA"/>
</dbReference>
<comment type="caution">
    <text evidence="3">The sequence shown here is derived from an EMBL/GenBank/DDBJ whole genome shotgun (WGS) entry which is preliminary data.</text>
</comment>
<evidence type="ECO:0000256" key="1">
    <source>
        <dbReference type="SAM" id="MobiDB-lite"/>
    </source>
</evidence>
<dbReference type="AlphaFoldDB" id="A0A813EXK9"/>
<dbReference type="PANTHER" id="PTHR21610:SF9">
    <property type="entry name" value="VON WILLEBRAND FACTOR A DOMAIN-CONTAINING PROTEIN 8"/>
    <property type="match status" value="1"/>
</dbReference>
<evidence type="ECO:0000259" key="2">
    <source>
        <dbReference type="Pfam" id="PF07728"/>
    </source>
</evidence>
<dbReference type="OrthoDB" id="5186at2759"/>
<dbReference type="SUPFAM" id="SSF52540">
    <property type="entry name" value="P-loop containing nucleoside triphosphate hydrolases"/>
    <property type="match status" value="1"/>
</dbReference>
<feature type="region of interest" description="Disordered" evidence="1">
    <location>
        <begin position="602"/>
        <end position="623"/>
    </location>
</feature>
<sequence length="722" mass="76922">SGGTAVLDGVHRLPRGTLAAALGRLCADRELDLPDGSRLVDERRLRTPPQHGDDEVQSVDNLSVPGSQVAELPTSFRVVALAEPGSWLTPEVAALFSTHVLPELTSSDLEAALPAIVPAASLELCRQAAQLVASHKAATASLSARDRAATQLSLRALLRALRRSVAQQPESGQTPSFRPLVREALLTRFLPSALQDAIEGWMDTAGLPLDGSRSPHGTSRAKTSGGRQGADRPTGTSLRQAKTSVSLEVTDEFVCFGALQLPRRSAQRPELIPAPRDYFSSDCANRAVIQILACEAAGERALLLMGNQGVGKNVAADRALQLLRAEREYVQLHRDTTVASLTVLPVLEDGRLRFDDAPLVRAVRFGRVCVLDEADKAPTEVMVVLRALVEDGELALGDGRRILAGAALRAARAAVEAAGGTGLPANVVPVHEDFRLWVLANRPGFPFHGNALFQECGDIFAALVIDNPEPASELALLEHSVPTFARHRRQELVNLSRAFADLRAMAERGAVVHPYSMREAVAVVRHLESFPEDDVAEALTNVLAVEAFDPPLRKQLAEAFEAAGVHGAVRAFDAAFSVVAAPGGQAASRTAGLSKQLDIRYLKPGEGGSSTPRTASSMPKHGKVDPTGAAHVGGNTWAGGSGGSDTAGLGGRGGPYRLWDGNPVHQVSDAAKGEVSAEALAKARELAQQAFRDRLREIERMDERRRPENALRRVMGHVYLAA</sequence>
<organism evidence="3 4">
    <name type="scientific">Polarella glacialis</name>
    <name type="common">Dinoflagellate</name>
    <dbReference type="NCBI Taxonomy" id="89957"/>
    <lineage>
        <taxon>Eukaryota</taxon>
        <taxon>Sar</taxon>
        <taxon>Alveolata</taxon>
        <taxon>Dinophyceae</taxon>
        <taxon>Suessiales</taxon>
        <taxon>Suessiaceae</taxon>
        <taxon>Polarella</taxon>
    </lineage>
</organism>
<dbReference type="InterPro" id="IPR039891">
    <property type="entry name" value="VWA8"/>
</dbReference>
<dbReference type="PANTHER" id="PTHR21610">
    <property type="entry name" value="VON WILLEBRAND FACTOR A DOMAIN-CONTAINING PROTEIN 8"/>
    <property type="match status" value="1"/>
</dbReference>
<name>A0A813EXK9_POLGL</name>
<evidence type="ECO:0000313" key="4">
    <source>
        <dbReference type="Proteomes" id="UP000654075"/>
    </source>
</evidence>
<evidence type="ECO:0000313" key="3">
    <source>
        <dbReference type="EMBL" id="CAE8605076.1"/>
    </source>
</evidence>
<dbReference type="Pfam" id="PF07728">
    <property type="entry name" value="AAA_5"/>
    <property type="match status" value="1"/>
</dbReference>
<gene>
    <name evidence="3" type="ORF">PGLA1383_LOCUS23210</name>
</gene>
<dbReference type="InterPro" id="IPR027417">
    <property type="entry name" value="P-loop_NTPase"/>
</dbReference>
<dbReference type="Proteomes" id="UP000654075">
    <property type="component" value="Unassembled WGS sequence"/>
</dbReference>
<dbReference type="GO" id="GO:0016887">
    <property type="term" value="F:ATP hydrolysis activity"/>
    <property type="evidence" value="ECO:0007669"/>
    <property type="project" value="InterPro"/>
</dbReference>
<accession>A0A813EXK9</accession>
<reference evidence="3" key="1">
    <citation type="submission" date="2021-02" db="EMBL/GenBank/DDBJ databases">
        <authorList>
            <person name="Dougan E. K."/>
            <person name="Rhodes N."/>
            <person name="Thang M."/>
            <person name="Chan C."/>
        </authorList>
    </citation>
    <scope>NUCLEOTIDE SEQUENCE</scope>
</reference>
<protein>
    <recommendedName>
        <fullName evidence="2">ATPase dynein-related AAA domain-containing protein</fullName>
    </recommendedName>
</protein>
<feature type="region of interest" description="Disordered" evidence="1">
    <location>
        <begin position="41"/>
        <end position="60"/>
    </location>
</feature>
<dbReference type="EMBL" id="CAJNNV010017340">
    <property type="protein sequence ID" value="CAE8605076.1"/>
    <property type="molecule type" value="Genomic_DNA"/>
</dbReference>
<keyword evidence="4" id="KW-1185">Reference proteome</keyword>